<keyword evidence="2" id="KW-0812">Transmembrane</keyword>
<dbReference type="RefSeq" id="WP_146870911.1">
    <property type="nucleotide sequence ID" value="NZ_VJWE01000012.1"/>
</dbReference>
<dbReference type="InterPro" id="IPR008900">
    <property type="entry name" value="Zot_N"/>
</dbReference>
<organism evidence="4 5">
    <name type="scientific">Acidovorax delafieldii</name>
    <name type="common">Pseudomonas delafieldii</name>
    <dbReference type="NCBI Taxonomy" id="47920"/>
    <lineage>
        <taxon>Bacteria</taxon>
        <taxon>Pseudomonadati</taxon>
        <taxon>Pseudomonadota</taxon>
        <taxon>Betaproteobacteria</taxon>
        <taxon>Burkholderiales</taxon>
        <taxon>Comamonadaceae</taxon>
        <taxon>Acidovorax</taxon>
    </lineage>
</organism>
<feature type="region of interest" description="Disordered" evidence="1">
    <location>
        <begin position="330"/>
        <end position="396"/>
    </location>
</feature>
<keyword evidence="2" id="KW-0472">Membrane</keyword>
<dbReference type="Pfam" id="PF05707">
    <property type="entry name" value="Zot"/>
    <property type="match status" value="1"/>
</dbReference>
<evidence type="ECO:0000256" key="1">
    <source>
        <dbReference type="SAM" id="MobiDB-lite"/>
    </source>
</evidence>
<feature type="compositionally biased region" description="Polar residues" evidence="1">
    <location>
        <begin position="341"/>
        <end position="353"/>
    </location>
</feature>
<evidence type="ECO:0000313" key="4">
    <source>
        <dbReference type="EMBL" id="TWG38204.1"/>
    </source>
</evidence>
<dbReference type="Proteomes" id="UP000321485">
    <property type="component" value="Unassembled WGS sequence"/>
</dbReference>
<sequence>MIYLTTGANGAGKTLITLRDVRAQQLKENRPVYYHGFDMDEAKAVEFGWQKFDPKKWQDLPDGSICVMDECQNEFPLRRSGSDVPDYVQAIAQHRRRRGFDFWMICPHPSLIDVFVRRLIDKPSWHRHLKRAFGADVVSVLRFSSPDMKCEEPGAGARGEVSMVGYPKEVYSWYRSASLHTGKKKIPRAVFVLAACAIAVPAALYFAITGVYKNATKQAKPATETIANQPGTNAAASPSQNLRQVAQVMTADEYIAQRSPRLKDFAHTAPAYDEVTKPTEAPYPAACVQMGKTCKCYTQQATLLQVSGAVCLQIVAQGFFMDWKTASKGEYSHRDRGDYQQGRNMPPTGQQMAQAAPVRTVPVPDPAHKHPQVQSTSEWAQGLAARNAQVRSSLTQ</sequence>
<evidence type="ECO:0000313" key="5">
    <source>
        <dbReference type="Proteomes" id="UP000321485"/>
    </source>
</evidence>
<dbReference type="Gene3D" id="3.40.50.300">
    <property type="entry name" value="P-loop containing nucleotide triphosphate hydrolases"/>
    <property type="match status" value="1"/>
</dbReference>
<reference evidence="4 5" key="1">
    <citation type="journal article" date="2015" name="Stand. Genomic Sci.">
        <title>Genomic Encyclopedia of Bacterial and Archaeal Type Strains, Phase III: the genomes of soil and plant-associated and newly described type strains.</title>
        <authorList>
            <person name="Whitman W.B."/>
            <person name="Woyke T."/>
            <person name="Klenk H.P."/>
            <person name="Zhou Y."/>
            <person name="Lilburn T.G."/>
            <person name="Beck B.J."/>
            <person name="De Vos P."/>
            <person name="Vandamme P."/>
            <person name="Eisen J.A."/>
            <person name="Garrity G."/>
            <person name="Hugenholtz P."/>
            <person name="Kyrpides N.C."/>
        </authorList>
    </citation>
    <scope>NUCLEOTIDE SEQUENCE [LARGE SCALE GENOMIC DNA]</scope>
    <source>
        <strain evidence="4 5">DSM 64</strain>
    </source>
</reference>
<dbReference type="GeneID" id="51111209"/>
<proteinExistence type="predicted"/>
<evidence type="ECO:0000256" key="2">
    <source>
        <dbReference type="SAM" id="Phobius"/>
    </source>
</evidence>
<protein>
    <submittedName>
        <fullName evidence="4">Zona occludens toxin</fullName>
    </submittedName>
</protein>
<evidence type="ECO:0000259" key="3">
    <source>
        <dbReference type="Pfam" id="PF05707"/>
    </source>
</evidence>
<dbReference type="AlphaFoldDB" id="A0A561XQ18"/>
<feature type="domain" description="Zona occludens toxin N-terminal" evidence="3">
    <location>
        <begin position="1"/>
        <end position="180"/>
    </location>
</feature>
<comment type="caution">
    <text evidence="4">The sequence shown here is derived from an EMBL/GenBank/DDBJ whole genome shotgun (WGS) entry which is preliminary data.</text>
</comment>
<name>A0A561XQ18_ACIDE</name>
<feature type="transmembrane region" description="Helical" evidence="2">
    <location>
        <begin position="189"/>
        <end position="208"/>
    </location>
</feature>
<keyword evidence="2" id="KW-1133">Transmembrane helix</keyword>
<dbReference type="InterPro" id="IPR027417">
    <property type="entry name" value="P-loop_NTPase"/>
</dbReference>
<dbReference type="EMBL" id="VJWE01000012">
    <property type="protein sequence ID" value="TWG38204.1"/>
    <property type="molecule type" value="Genomic_DNA"/>
</dbReference>
<gene>
    <name evidence="4" type="ORF">ATF69_2146</name>
</gene>
<accession>A0A561XQ18</accession>